<evidence type="ECO:0000313" key="3">
    <source>
        <dbReference type="Proteomes" id="UP000266673"/>
    </source>
</evidence>
<gene>
    <name evidence="2" type="ORF">C2G38_2199535</name>
</gene>
<evidence type="ECO:0000313" key="2">
    <source>
        <dbReference type="EMBL" id="RIB12860.1"/>
    </source>
</evidence>
<dbReference type="EMBL" id="QKWP01000983">
    <property type="protein sequence ID" value="RIB12860.1"/>
    <property type="molecule type" value="Genomic_DNA"/>
</dbReference>
<proteinExistence type="predicted"/>
<comment type="caution">
    <text evidence="2">The sequence shown here is derived from an EMBL/GenBank/DDBJ whole genome shotgun (WGS) entry which is preliminary data.</text>
</comment>
<dbReference type="Proteomes" id="UP000266673">
    <property type="component" value="Unassembled WGS sequence"/>
</dbReference>
<organism evidence="2 3">
    <name type="scientific">Gigaspora rosea</name>
    <dbReference type="NCBI Taxonomy" id="44941"/>
    <lineage>
        <taxon>Eukaryota</taxon>
        <taxon>Fungi</taxon>
        <taxon>Fungi incertae sedis</taxon>
        <taxon>Mucoromycota</taxon>
        <taxon>Glomeromycotina</taxon>
        <taxon>Glomeromycetes</taxon>
        <taxon>Diversisporales</taxon>
        <taxon>Gigasporaceae</taxon>
        <taxon>Gigaspora</taxon>
    </lineage>
</organism>
<dbReference type="AlphaFoldDB" id="A0A397URK7"/>
<reference evidence="2 3" key="1">
    <citation type="submission" date="2018-06" db="EMBL/GenBank/DDBJ databases">
        <title>Comparative genomics reveals the genomic features of Rhizophagus irregularis, R. cerebriforme, R. diaphanum and Gigaspora rosea, and their symbiotic lifestyle signature.</title>
        <authorList>
            <person name="Morin E."/>
            <person name="San Clemente H."/>
            <person name="Chen E.C.H."/>
            <person name="De La Providencia I."/>
            <person name="Hainaut M."/>
            <person name="Kuo A."/>
            <person name="Kohler A."/>
            <person name="Murat C."/>
            <person name="Tang N."/>
            <person name="Roy S."/>
            <person name="Loubradou J."/>
            <person name="Henrissat B."/>
            <person name="Grigoriev I.V."/>
            <person name="Corradi N."/>
            <person name="Roux C."/>
            <person name="Martin F.M."/>
        </authorList>
    </citation>
    <scope>NUCLEOTIDE SEQUENCE [LARGE SCALE GENOMIC DNA]</scope>
    <source>
        <strain evidence="2 3">DAOM 194757</strain>
    </source>
</reference>
<name>A0A397URK7_9GLOM</name>
<accession>A0A397URK7</accession>
<feature type="compositionally biased region" description="Polar residues" evidence="1">
    <location>
        <begin position="64"/>
        <end position="74"/>
    </location>
</feature>
<sequence length="127" mass="14778">MPGKRTRQPYEDKCKTTLRERIQDHPTRTNARPPYEDECKTIPQERTQDHPMRTHTRKPKKQEINISTLGNQTRPPYENAHKVTYKDARKDAVPRRKSNADACDETPTMAPTTLKTKKNTSDDTCDK</sequence>
<feature type="compositionally biased region" description="Basic and acidic residues" evidence="1">
    <location>
        <begin position="79"/>
        <end position="94"/>
    </location>
</feature>
<keyword evidence="3" id="KW-1185">Reference proteome</keyword>
<protein>
    <submittedName>
        <fullName evidence="2">Uncharacterized protein</fullName>
    </submittedName>
</protein>
<evidence type="ECO:0000256" key="1">
    <source>
        <dbReference type="SAM" id="MobiDB-lite"/>
    </source>
</evidence>
<feature type="region of interest" description="Disordered" evidence="1">
    <location>
        <begin position="19"/>
        <end position="127"/>
    </location>
</feature>